<protein>
    <recommendedName>
        <fullName evidence="2">VOC domain-containing protein</fullName>
    </recommendedName>
</protein>
<dbReference type="InterPro" id="IPR037523">
    <property type="entry name" value="VOC_core"/>
</dbReference>
<dbReference type="SUPFAM" id="SSF54593">
    <property type="entry name" value="Glyoxalase/Bleomycin resistance protein/Dihydroxybiphenyl dioxygenase"/>
    <property type="match status" value="1"/>
</dbReference>
<dbReference type="InterPro" id="IPR029068">
    <property type="entry name" value="Glyas_Bleomycin-R_OHBP_Dase"/>
</dbReference>
<dbReference type="Proteomes" id="UP001162834">
    <property type="component" value="Chromosome"/>
</dbReference>
<dbReference type="PROSITE" id="PS51819">
    <property type="entry name" value="VOC"/>
    <property type="match status" value="1"/>
</dbReference>
<dbReference type="PANTHER" id="PTHR43048:SF3">
    <property type="entry name" value="METHYLMALONYL-COA EPIMERASE, MITOCHONDRIAL"/>
    <property type="match status" value="1"/>
</dbReference>
<dbReference type="PANTHER" id="PTHR43048">
    <property type="entry name" value="METHYLMALONYL-COA EPIMERASE"/>
    <property type="match status" value="1"/>
</dbReference>
<accession>A0A9E6XUW6</accession>
<dbReference type="GO" id="GO:0046491">
    <property type="term" value="P:L-methylmalonyl-CoA metabolic process"/>
    <property type="evidence" value="ECO:0007669"/>
    <property type="project" value="TreeGrafter"/>
</dbReference>
<evidence type="ECO:0000313" key="3">
    <source>
        <dbReference type="EMBL" id="UGS34856.1"/>
    </source>
</evidence>
<dbReference type="AlphaFoldDB" id="A0A9E6XUW6"/>
<dbReference type="GO" id="GO:0004493">
    <property type="term" value="F:methylmalonyl-CoA epimerase activity"/>
    <property type="evidence" value="ECO:0007669"/>
    <property type="project" value="TreeGrafter"/>
</dbReference>
<dbReference type="Pfam" id="PF13669">
    <property type="entry name" value="Glyoxalase_4"/>
    <property type="match status" value="1"/>
</dbReference>
<evidence type="ECO:0000313" key="4">
    <source>
        <dbReference type="Proteomes" id="UP001162834"/>
    </source>
</evidence>
<sequence>MSAALPAGLQAYFDHAAHAAPSIRDLLPLYAEQLGGRFLYGGDNPRVGYRGVVLGFAGGGKVELLEPLPGSSFFDSFFARHPAGGLHHLTFRVADVRGAIDRARAAGFEIVGVNYDEPEWQEAFVHPRSGHGVLVQFVESNPDYPRLAPGQTLESTLAGEA</sequence>
<dbReference type="RefSeq" id="WP_259314522.1">
    <property type="nucleotide sequence ID" value="NZ_CP087164.1"/>
</dbReference>
<gene>
    <name evidence="3" type="ORF">DSM104329_01238</name>
</gene>
<proteinExistence type="predicted"/>
<evidence type="ECO:0000256" key="1">
    <source>
        <dbReference type="ARBA" id="ARBA00022723"/>
    </source>
</evidence>
<dbReference type="EMBL" id="CP087164">
    <property type="protein sequence ID" value="UGS34856.1"/>
    <property type="molecule type" value="Genomic_DNA"/>
</dbReference>
<dbReference type="Gene3D" id="3.10.180.10">
    <property type="entry name" value="2,3-Dihydroxybiphenyl 1,2-Dioxygenase, domain 1"/>
    <property type="match status" value="1"/>
</dbReference>
<dbReference type="InterPro" id="IPR051785">
    <property type="entry name" value="MMCE/EMCE_epimerase"/>
</dbReference>
<keyword evidence="1" id="KW-0479">Metal-binding</keyword>
<evidence type="ECO:0000259" key="2">
    <source>
        <dbReference type="PROSITE" id="PS51819"/>
    </source>
</evidence>
<dbReference type="KEGG" id="sbae:DSM104329_01238"/>
<keyword evidence="4" id="KW-1185">Reference proteome</keyword>
<reference evidence="3" key="1">
    <citation type="journal article" date="2022" name="Int. J. Syst. Evol. Microbiol.">
        <title>Pseudomonas aegrilactucae sp. nov. and Pseudomonas morbosilactucae sp. nov., pathogens causing bacterial rot of lettuce in Japan.</title>
        <authorList>
            <person name="Sawada H."/>
            <person name="Fujikawa T."/>
            <person name="Satou M."/>
        </authorList>
    </citation>
    <scope>NUCLEOTIDE SEQUENCE</scope>
    <source>
        <strain evidence="3">0166_1</strain>
    </source>
</reference>
<organism evidence="3 4">
    <name type="scientific">Capillimicrobium parvum</name>
    <dbReference type="NCBI Taxonomy" id="2884022"/>
    <lineage>
        <taxon>Bacteria</taxon>
        <taxon>Bacillati</taxon>
        <taxon>Actinomycetota</taxon>
        <taxon>Thermoleophilia</taxon>
        <taxon>Solirubrobacterales</taxon>
        <taxon>Capillimicrobiaceae</taxon>
        <taxon>Capillimicrobium</taxon>
    </lineage>
</organism>
<dbReference type="GO" id="GO:0046872">
    <property type="term" value="F:metal ion binding"/>
    <property type="evidence" value="ECO:0007669"/>
    <property type="project" value="UniProtKB-KW"/>
</dbReference>
<feature type="domain" description="VOC" evidence="2">
    <location>
        <begin position="12"/>
        <end position="140"/>
    </location>
</feature>
<name>A0A9E6XUW6_9ACTN</name>